<dbReference type="InterPro" id="IPR044865">
    <property type="entry name" value="MRH_dom"/>
</dbReference>
<dbReference type="PANTHER" id="PTHR15071:SF0">
    <property type="entry name" value="MANNOSE 6-PHOSPHATE RECEPTOR-LIKE PROTEIN 1"/>
    <property type="match status" value="1"/>
</dbReference>
<dbReference type="GO" id="GO:0010008">
    <property type="term" value="C:endosome membrane"/>
    <property type="evidence" value="ECO:0007669"/>
    <property type="project" value="UniProtKB-SubCell"/>
</dbReference>
<feature type="transmembrane region" description="Helical" evidence="10">
    <location>
        <begin position="245"/>
        <end position="264"/>
    </location>
</feature>
<evidence type="ECO:0000256" key="1">
    <source>
        <dbReference type="ARBA" id="ARBA00004308"/>
    </source>
</evidence>
<evidence type="ECO:0000259" key="12">
    <source>
        <dbReference type="PROSITE" id="PS51914"/>
    </source>
</evidence>
<dbReference type="AlphaFoldDB" id="A0A6A6Z8P6"/>
<keyword evidence="3 10" id="KW-0812">Transmembrane</keyword>
<evidence type="ECO:0000256" key="8">
    <source>
        <dbReference type="ARBA" id="ARBA00023180"/>
    </source>
</evidence>
<evidence type="ECO:0000256" key="10">
    <source>
        <dbReference type="SAM" id="Phobius"/>
    </source>
</evidence>
<keyword evidence="4 11" id="KW-0732">Signal</keyword>
<keyword evidence="8" id="KW-0325">Glycoprotein</keyword>
<dbReference type="GO" id="GO:0000139">
    <property type="term" value="C:Golgi membrane"/>
    <property type="evidence" value="ECO:0007669"/>
    <property type="project" value="UniProtKB-SubCell"/>
</dbReference>
<organism evidence="13">
    <name type="scientific">Mytilinidion resinicola</name>
    <dbReference type="NCBI Taxonomy" id="574789"/>
    <lineage>
        <taxon>Eukaryota</taxon>
        <taxon>Fungi</taxon>
        <taxon>Dikarya</taxon>
        <taxon>Ascomycota</taxon>
        <taxon>Pezizomycotina</taxon>
        <taxon>Dothideomycetes</taxon>
        <taxon>Pleosporomycetidae</taxon>
        <taxon>Mytilinidiales</taxon>
        <taxon>Mytilinidiaceae</taxon>
        <taxon>Mytilinidion</taxon>
    </lineage>
</organism>
<keyword evidence="7" id="KW-1015">Disulfide bond</keyword>
<keyword evidence="5 10" id="KW-1133">Transmembrane helix</keyword>
<dbReference type="GO" id="GO:0005770">
    <property type="term" value="C:late endosome"/>
    <property type="evidence" value="ECO:0007669"/>
    <property type="project" value="TreeGrafter"/>
</dbReference>
<protein>
    <submittedName>
        <fullName evidence="13 15">Mannose 6-phosphate receptor domain-containing protein</fullName>
    </submittedName>
</protein>
<feature type="chain" id="PRO_5044629657" evidence="11">
    <location>
        <begin position="22"/>
        <end position="351"/>
    </location>
</feature>
<dbReference type="GeneID" id="54459445"/>
<evidence type="ECO:0000313" key="13">
    <source>
        <dbReference type="EMBL" id="KAF2817079.1"/>
    </source>
</evidence>
<feature type="compositionally biased region" description="Acidic residues" evidence="9">
    <location>
        <begin position="167"/>
        <end position="179"/>
    </location>
</feature>
<feature type="compositionally biased region" description="Basic and acidic residues" evidence="9">
    <location>
        <begin position="180"/>
        <end position="192"/>
    </location>
</feature>
<evidence type="ECO:0000256" key="3">
    <source>
        <dbReference type="ARBA" id="ARBA00022692"/>
    </source>
</evidence>
<keyword evidence="2" id="KW-0813">Transport</keyword>
<reference evidence="15" key="3">
    <citation type="submission" date="2025-04" db="UniProtKB">
        <authorList>
            <consortium name="RefSeq"/>
        </authorList>
    </citation>
    <scope>IDENTIFICATION</scope>
    <source>
        <strain evidence="15">CBS 304.34</strain>
    </source>
</reference>
<dbReference type="RefSeq" id="XP_033584043.1">
    <property type="nucleotide sequence ID" value="XM_033718552.1"/>
</dbReference>
<keyword evidence="14" id="KW-1185">Reference proteome</keyword>
<feature type="region of interest" description="Disordered" evidence="9">
    <location>
        <begin position="162"/>
        <end position="192"/>
    </location>
</feature>
<dbReference type="InterPro" id="IPR028927">
    <property type="entry name" value="Man-6-P_rcpt"/>
</dbReference>
<proteinExistence type="predicted"/>
<evidence type="ECO:0000313" key="15">
    <source>
        <dbReference type="RefSeq" id="XP_033584043.1"/>
    </source>
</evidence>
<dbReference type="Gene3D" id="2.70.130.10">
    <property type="entry name" value="Mannose-6-phosphate receptor binding domain"/>
    <property type="match status" value="2"/>
</dbReference>
<evidence type="ECO:0000256" key="6">
    <source>
        <dbReference type="ARBA" id="ARBA00023136"/>
    </source>
</evidence>
<dbReference type="Pfam" id="PF02157">
    <property type="entry name" value="Man-6-P_recep"/>
    <property type="match status" value="1"/>
</dbReference>
<dbReference type="Proteomes" id="UP000504636">
    <property type="component" value="Unplaced"/>
</dbReference>
<dbReference type="PROSITE" id="PS51914">
    <property type="entry name" value="MRH"/>
    <property type="match status" value="1"/>
</dbReference>
<dbReference type="InterPro" id="IPR009011">
    <property type="entry name" value="Man6P_isomerase_rcpt-bd_dom_sf"/>
</dbReference>
<name>A0A6A6Z8P6_9PEZI</name>
<evidence type="ECO:0000256" key="5">
    <source>
        <dbReference type="ARBA" id="ARBA00022989"/>
    </source>
</evidence>
<reference evidence="15" key="2">
    <citation type="submission" date="2020-04" db="EMBL/GenBank/DDBJ databases">
        <authorList>
            <consortium name="NCBI Genome Project"/>
        </authorList>
    </citation>
    <scope>NUCLEOTIDE SEQUENCE</scope>
    <source>
        <strain evidence="15">CBS 304.34</strain>
    </source>
</reference>
<sequence>MRTAFLCALAALFHFYSPVGASSDKSKQAPKPCTIHSPTTDRFFDLNPIQVVLPEEGEKVHKGDRTESWHAKGYDYGANFTINFCGPVVEELNEVKDLDKSLYRNVSAFYERDGVQYAIGLENSEPVFRGRKLVLNYTGGSLCSSGHSKRALLPHNAEDLATREKYDDDDDEDKDDPGDDEPKKKPTKGSDERRKSTIISLLCEKDPLATTAIAFVAASEDECTYFFEARTSAACGGIEAAKQTLGPGGVFGVIALIAALVYLVGGCVYQRTVMHQRGWRQLPNYSMWAGIGGFIWDVVIILTSSCARLLPSRRGYSRVSLGHENGRDRGRGHRNDDENRLIDNLDEEWED</sequence>
<dbReference type="PANTHER" id="PTHR15071">
    <property type="entry name" value="MANNOSE-6-PHOSPHATE RECEPTOR FAMILY MEMBER"/>
    <property type="match status" value="1"/>
</dbReference>
<feature type="transmembrane region" description="Helical" evidence="10">
    <location>
        <begin position="285"/>
        <end position="310"/>
    </location>
</feature>
<feature type="signal peptide" evidence="11">
    <location>
        <begin position="1"/>
        <end position="21"/>
    </location>
</feature>
<feature type="domain" description="MRH" evidence="12">
    <location>
        <begin position="31"/>
        <end position="237"/>
    </location>
</feature>
<comment type="subcellular location">
    <subcellularLocation>
        <location evidence="1">Endomembrane system</location>
    </subcellularLocation>
</comment>
<evidence type="ECO:0000313" key="14">
    <source>
        <dbReference type="Proteomes" id="UP000504636"/>
    </source>
</evidence>
<evidence type="ECO:0000256" key="9">
    <source>
        <dbReference type="SAM" id="MobiDB-lite"/>
    </source>
</evidence>
<dbReference type="OrthoDB" id="4504960at2759"/>
<evidence type="ECO:0000256" key="11">
    <source>
        <dbReference type="SAM" id="SignalP"/>
    </source>
</evidence>
<evidence type="ECO:0000256" key="4">
    <source>
        <dbReference type="ARBA" id="ARBA00022729"/>
    </source>
</evidence>
<dbReference type="EMBL" id="MU003692">
    <property type="protein sequence ID" value="KAF2817079.1"/>
    <property type="molecule type" value="Genomic_DNA"/>
</dbReference>
<accession>A0A6A6Z8P6</accession>
<keyword evidence="13 15" id="KW-0675">Receptor</keyword>
<gene>
    <name evidence="13 15" type="ORF">BDZ99DRAFT_456876</name>
</gene>
<dbReference type="GO" id="GO:0007034">
    <property type="term" value="P:vacuolar transport"/>
    <property type="evidence" value="ECO:0007669"/>
    <property type="project" value="TreeGrafter"/>
</dbReference>
<dbReference type="SUPFAM" id="SSF50911">
    <property type="entry name" value="Mannose 6-phosphate receptor domain"/>
    <property type="match status" value="1"/>
</dbReference>
<evidence type="ECO:0000256" key="7">
    <source>
        <dbReference type="ARBA" id="ARBA00023157"/>
    </source>
</evidence>
<reference evidence="13 15" key="1">
    <citation type="journal article" date="2020" name="Stud. Mycol.">
        <title>101 Dothideomycetes genomes: a test case for predicting lifestyles and emergence of pathogens.</title>
        <authorList>
            <person name="Haridas S."/>
            <person name="Albert R."/>
            <person name="Binder M."/>
            <person name="Bloem J."/>
            <person name="Labutti K."/>
            <person name="Salamov A."/>
            <person name="Andreopoulos B."/>
            <person name="Baker S."/>
            <person name="Barry K."/>
            <person name="Bills G."/>
            <person name="Bluhm B."/>
            <person name="Cannon C."/>
            <person name="Castanera R."/>
            <person name="Culley D."/>
            <person name="Daum C."/>
            <person name="Ezra D."/>
            <person name="Gonzalez J."/>
            <person name="Henrissat B."/>
            <person name="Kuo A."/>
            <person name="Liang C."/>
            <person name="Lipzen A."/>
            <person name="Lutzoni F."/>
            <person name="Magnuson J."/>
            <person name="Mondo S."/>
            <person name="Nolan M."/>
            <person name="Ohm R."/>
            <person name="Pangilinan J."/>
            <person name="Park H.-J."/>
            <person name="Ramirez L."/>
            <person name="Alfaro M."/>
            <person name="Sun H."/>
            <person name="Tritt A."/>
            <person name="Yoshinaga Y."/>
            <person name="Zwiers L.-H."/>
            <person name="Turgeon B."/>
            <person name="Goodwin S."/>
            <person name="Spatafora J."/>
            <person name="Crous P."/>
            <person name="Grigoriev I."/>
        </authorList>
    </citation>
    <scope>NUCLEOTIDE SEQUENCE</scope>
    <source>
        <strain evidence="13 15">CBS 304.34</strain>
    </source>
</reference>
<evidence type="ECO:0000256" key="2">
    <source>
        <dbReference type="ARBA" id="ARBA00022448"/>
    </source>
</evidence>
<keyword evidence="6 10" id="KW-0472">Membrane</keyword>